<dbReference type="EMBL" id="JACTVM010000001">
    <property type="protein sequence ID" value="MBC9224867.1"/>
    <property type="molecule type" value="Genomic_DNA"/>
</dbReference>
<proteinExistence type="predicted"/>
<evidence type="ECO:0000313" key="1">
    <source>
        <dbReference type="EMBL" id="MBC9224867.1"/>
    </source>
</evidence>
<organism evidence="1 2">
    <name type="scientific">Aeromicrobium senzhongii</name>
    <dbReference type="NCBI Taxonomy" id="2663859"/>
    <lineage>
        <taxon>Bacteria</taxon>
        <taxon>Bacillati</taxon>
        <taxon>Actinomycetota</taxon>
        <taxon>Actinomycetes</taxon>
        <taxon>Propionibacteriales</taxon>
        <taxon>Nocardioidaceae</taxon>
        <taxon>Aeromicrobium</taxon>
    </lineage>
</organism>
<protein>
    <submittedName>
        <fullName evidence="1">DUF4192 domain-containing protein</fullName>
    </submittedName>
</protein>
<dbReference type="AlphaFoldDB" id="A0A8I0ETJ8"/>
<evidence type="ECO:0000313" key="2">
    <source>
        <dbReference type="Proteomes" id="UP000620591"/>
    </source>
</evidence>
<accession>A0A8I0ETJ8</accession>
<dbReference type="Pfam" id="PF13830">
    <property type="entry name" value="DUF4192"/>
    <property type="match status" value="1"/>
</dbReference>
<gene>
    <name evidence="1" type="ORF">IBG24_00900</name>
</gene>
<comment type="caution">
    <text evidence="1">The sequence shown here is derived from an EMBL/GenBank/DDBJ whole genome shotgun (WGS) entry which is preliminary data.</text>
</comment>
<sequence>MNDDEMFRVDSFDDLLNALPTLFGFVPRECVIGLSVSGPTCRFGFRLRHDLPPRGREKAVAAGLAEHLVRHGREGFFLIALSADAERARIMVTALRDALPVGRSWLVLWADEDRVWSAVPGHPEEGVAYALDRHHEAIVRAVAQGQVILADRSELANEVAPPAEQDEERLDRTHDVALERFLERATTTDPARFLTAERARVAHLVERALGGADLAEEDLVELAVLTSSMNVRDAVWPGIGRDNARGMHRLWAAVSRVASPDFAPAPLCLTGFAAWQMGDGARALVALDRALRLEPRYRMGLLLQDVLEAGVHPDRWSQADVTA</sequence>
<reference evidence="1" key="1">
    <citation type="submission" date="2020-09" db="EMBL/GenBank/DDBJ databases">
        <title>Novel species in genus Aeromicrobium.</title>
        <authorList>
            <person name="Zhang G."/>
        </authorList>
    </citation>
    <scope>NUCLEOTIDE SEQUENCE</scope>
    <source>
        <strain evidence="1">Zg-636</strain>
    </source>
</reference>
<dbReference type="InterPro" id="IPR025447">
    <property type="entry name" value="DUF4192"/>
</dbReference>
<dbReference type="RefSeq" id="WP_187768325.1">
    <property type="nucleotide sequence ID" value="NZ_JACTVM010000001.1"/>
</dbReference>
<dbReference type="Proteomes" id="UP000620591">
    <property type="component" value="Unassembled WGS sequence"/>
</dbReference>
<name>A0A8I0ETJ8_9ACTN</name>